<dbReference type="Proteomes" id="UP000295627">
    <property type="component" value="Unassembled WGS sequence"/>
</dbReference>
<sequence length="52" mass="5729">MCFDVDGRVPTCVVYDDGVTDLLIWEIIPSVLMTHQKRAAFPPGYGSGDLTK</sequence>
<comment type="caution">
    <text evidence="3">The sequence shown here is derived from an EMBL/GenBank/DDBJ whole genome shotgun (WGS) entry which is preliminary data.</text>
</comment>
<keyword evidence="1" id="KW-0732">Signal</keyword>
<dbReference type="InterPro" id="IPR015250">
    <property type="entry name" value="MPT63-like"/>
</dbReference>
<dbReference type="AlphaFoldDB" id="A0A4R5P834"/>
<proteinExistence type="predicted"/>
<evidence type="ECO:0000313" key="3">
    <source>
        <dbReference type="EMBL" id="TDH19670.1"/>
    </source>
</evidence>
<dbReference type="SUPFAM" id="SSF81982">
    <property type="entry name" value="Antigen MPT63/MPB63 (immunoprotective extracellular protein)"/>
    <property type="match status" value="1"/>
</dbReference>
<dbReference type="Pfam" id="PF09167">
    <property type="entry name" value="DUF1942"/>
    <property type="match status" value="1"/>
</dbReference>
<feature type="domain" description="MPT63-like" evidence="2">
    <location>
        <begin position="2"/>
        <end position="25"/>
    </location>
</feature>
<dbReference type="EMBL" id="RXLR01000019">
    <property type="protein sequence ID" value="TDH19670.1"/>
    <property type="molecule type" value="Genomic_DNA"/>
</dbReference>
<evidence type="ECO:0000256" key="1">
    <source>
        <dbReference type="ARBA" id="ARBA00022729"/>
    </source>
</evidence>
<organism evidence="3 4">
    <name type="scientific">Mycobacteroides franklinii</name>
    <dbReference type="NCBI Taxonomy" id="948102"/>
    <lineage>
        <taxon>Bacteria</taxon>
        <taxon>Bacillati</taxon>
        <taxon>Actinomycetota</taxon>
        <taxon>Actinomycetes</taxon>
        <taxon>Mycobacteriales</taxon>
        <taxon>Mycobacteriaceae</taxon>
        <taxon>Mycobacteroides</taxon>
    </lineage>
</organism>
<name>A0A4R5P834_9MYCO</name>
<evidence type="ECO:0000313" key="4">
    <source>
        <dbReference type="Proteomes" id="UP000295627"/>
    </source>
</evidence>
<dbReference type="Gene3D" id="2.60.40.1240">
    <property type="match status" value="1"/>
</dbReference>
<dbReference type="RefSeq" id="WP_078332689.1">
    <property type="nucleotide sequence ID" value="NZ_MAFQ01000001.1"/>
</dbReference>
<accession>A0A4R5P834</accession>
<gene>
    <name evidence="3" type="ORF">EJ571_22300</name>
</gene>
<reference evidence="3 4" key="1">
    <citation type="journal article" date="2019" name="Sci. Rep.">
        <title>Extended insight into the Mycobacterium chelonae-abscessus complex through whole genome sequencing of Mycobacterium salmoniphilum outbreak and Mycobacterium salmoniphilum-like strains.</title>
        <authorList>
            <person name="Behra P.R.K."/>
            <person name="Das S."/>
            <person name="Pettersson B.M.F."/>
            <person name="Shirreff L."/>
            <person name="DuCote T."/>
            <person name="Jacobsson K.G."/>
            <person name="Ennis D.G."/>
            <person name="Kirsebom L.A."/>
        </authorList>
    </citation>
    <scope>NUCLEOTIDE SEQUENCE [LARGE SCALE GENOMIC DNA]</scope>
    <source>
        <strain evidence="3 4">DSM 45524</strain>
    </source>
</reference>
<dbReference type="GO" id="GO:0005615">
    <property type="term" value="C:extracellular space"/>
    <property type="evidence" value="ECO:0007669"/>
    <property type="project" value="InterPro"/>
</dbReference>
<protein>
    <submittedName>
        <fullName evidence="3">DUF1942 domain-containing protein</fullName>
    </submittedName>
</protein>
<dbReference type="InterPro" id="IPR029050">
    <property type="entry name" value="Immunoprotect_excell_Ig-like"/>
</dbReference>
<evidence type="ECO:0000259" key="2">
    <source>
        <dbReference type="Pfam" id="PF09167"/>
    </source>
</evidence>